<evidence type="ECO:0000256" key="1">
    <source>
        <dbReference type="SAM" id="Phobius"/>
    </source>
</evidence>
<reference evidence="2" key="1">
    <citation type="submission" date="2020-11" db="EMBL/GenBank/DDBJ databases">
        <authorList>
            <person name="Tran Van P."/>
        </authorList>
    </citation>
    <scope>NUCLEOTIDE SEQUENCE</scope>
</reference>
<dbReference type="GO" id="GO:0016010">
    <property type="term" value="C:dystrophin-associated glycoprotein complex"/>
    <property type="evidence" value="ECO:0007669"/>
    <property type="project" value="InterPro"/>
</dbReference>
<dbReference type="AlphaFoldDB" id="A0A7R9JVA4"/>
<protein>
    <submittedName>
        <fullName evidence="2">Uncharacterized protein</fullName>
    </submittedName>
</protein>
<dbReference type="PANTHER" id="PTHR15260:SF1">
    <property type="entry name" value="SARCOSPAN"/>
    <property type="match status" value="1"/>
</dbReference>
<feature type="transmembrane region" description="Helical" evidence="1">
    <location>
        <begin position="49"/>
        <end position="70"/>
    </location>
</feature>
<dbReference type="GO" id="GO:0042383">
    <property type="term" value="C:sarcolemma"/>
    <property type="evidence" value="ECO:0007669"/>
    <property type="project" value="TreeGrafter"/>
</dbReference>
<proteinExistence type="predicted"/>
<dbReference type="EMBL" id="OE840369">
    <property type="protein sequence ID" value="CAD7590209.1"/>
    <property type="molecule type" value="Genomic_DNA"/>
</dbReference>
<sequence length="112" mass="12477">MDFHQICPVASTIYGFRDPSVLVGAEGYFVSRKYHPPIMRHHKLATGLASLQLLMGIAITTLAVWLLLWAPHLRARDIPYWSGVPGFCWGIQGVDECHVVFSGRSRVPVSAM</sequence>
<evidence type="ECO:0000313" key="2">
    <source>
        <dbReference type="EMBL" id="CAD7590209.1"/>
    </source>
</evidence>
<dbReference type="InterPro" id="IPR030429">
    <property type="entry name" value="Sarcospan"/>
</dbReference>
<accession>A0A7R9JVA4</accession>
<organism evidence="2">
    <name type="scientific">Timema genevievae</name>
    <name type="common">Walking stick</name>
    <dbReference type="NCBI Taxonomy" id="629358"/>
    <lineage>
        <taxon>Eukaryota</taxon>
        <taxon>Metazoa</taxon>
        <taxon>Ecdysozoa</taxon>
        <taxon>Arthropoda</taxon>
        <taxon>Hexapoda</taxon>
        <taxon>Insecta</taxon>
        <taxon>Pterygota</taxon>
        <taxon>Neoptera</taxon>
        <taxon>Polyneoptera</taxon>
        <taxon>Phasmatodea</taxon>
        <taxon>Timematodea</taxon>
        <taxon>Timematoidea</taxon>
        <taxon>Timematidae</taxon>
        <taxon>Timema</taxon>
    </lineage>
</organism>
<gene>
    <name evidence="2" type="ORF">TGEB3V08_LOCUS4053</name>
</gene>
<name>A0A7R9JVA4_TIMGE</name>
<keyword evidence="1" id="KW-0812">Transmembrane</keyword>
<keyword evidence="1" id="KW-0472">Membrane</keyword>
<dbReference type="PANTHER" id="PTHR15260">
    <property type="entry name" value="SARCOSPAN"/>
    <property type="match status" value="1"/>
</dbReference>
<keyword evidence="1" id="KW-1133">Transmembrane helix</keyword>